<dbReference type="EMBL" id="ANHZ02000018">
    <property type="protein sequence ID" value="EME36037.1"/>
    <property type="molecule type" value="Genomic_DNA"/>
</dbReference>
<protein>
    <submittedName>
        <fullName evidence="3">Ribulosamine/erythrulosamine 3-kinase potentially involved in protein deglycation</fullName>
    </submittedName>
</protein>
<name>M2WC42_9MICC</name>
<dbReference type="AlphaFoldDB" id="M2WC42"/>
<dbReference type="STRING" id="71999.KPaMU14_04105"/>
<evidence type="ECO:0000256" key="2">
    <source>
        <dbReference type="SAM" id="MobiDB-lite"/>
    </source>
</evidence>
<reference evidence="3 4" key="1">
    <citation type="journal article" date="2014" name="Genome Announc.">
        <title>Draft Genome Sequence of Kocuria palustris PEL.</title>
        <authorList>
            <person name="Sharma G."/>
            <person name="Khatri I."/>
            <person name="Subramanian S."/>
        </authorList>
    </citation>
    <scope>NUCLEOTIDE SEQUENCE [LARGE SCALE GENOMIC DNA]</scope>
    <source>
        <strain evidence="3 4">PEL</strain>
    </source>
</reference>
<gene>
    <name evidence="3" type="ORF">C884_00805</name>
</gene>
<organism evidence="3 4">
    <name type="scientific">Kocuria palustris PEL</name>
    <dbReference type="NCBI Taxonomy" id="1236550"/>
    <lineage>
        <taxon>Bacteria</taxon>
        <taxon>Bacillati</taxon>
        <taxon>Actinomycetota</taxon>
        <taxon>Actinomycetes</taxon>
        <taxon>Micrococcales</taxon>
        <taxon>Micrococcaceae</taxon>
        <taxon>Kocuria</taxon>
    </lineage>
</organism>
<evidence type="ECO:0000256" key="1">
    <source>
        <dbReference type="PIRNR" id="PIRNR006221"/>
    </source>
</evidence>
<keyword evidence="1" id="KW-0418">Kinase</keyword>
<dbReference type="Gene3D" id="1.20.1270.240">
    <property type="match status" value="1"/>
</dbReference>
<feature type="compositionally biased region" description="Basic and acidic residues" evidence="2">
    <location>
        <begin position="1"/>
        <end position="17"/>
    </location>
</feature>
<proteinExistence type="inferred from homology"/>
<sequence>MTRDRKPAEHQIHRKSSDGSSPGVFALEAAGLLWLDEGPVRCAPVHDVGADFLELGRIGSAQPTPEAARSFGRALAQTHDLGAEAFGAAPPVPAASSQWTRPAPEEGWRSGWFGPLEQPIEVSLEPTDSWGAFYGGQRLRPMLERLRSRGVTDSELEDIERTTEAIEAGRFDDGDRPARIHGDLWAGNLMWDDQGAVLIDPAAHGDHREQDLAFLSIFGAPHLEEILAGYQEAHPLRDGWQERTGLHQLFVLIAHAVLFDPPRGGSYLGAADRAARSALELL</sequence>
<comment type="similarity">
    <text evidence="1">Belongs to the fructosamine kinase family.</text>
</comment>
<dbReference type="RefSeq" id="WP_006215231.1">
    <property type="nucleotide sequence ID" value="NZ_ANHZ02000018.1"/>
</dbReference>
<feature type="region of interest" description="Disordered" evidence="2">
    <location>
        <begin position="1"/>
        <end position="22"/>
    </location>
</feature>
<dbReference type="InterPro" id="IPR011009">
    <property type="entry name" value="Kinase-like_dom_sf"/>
</dbReference>
<dbReference type="PANTHER" id="PTHR12149">
    <property type="entry name" value="FRUCTOSAMINE 3 KINASE-RELATED PROTEIN"/>
    <property type="match status" value="1"/>
</dbReference>
<dbReference type="PIRSF" id="PIRSF006221">
    <property type="entry name" value="Ketosamine-3-kinase"/>
    <property type="match status" value="1"/>
</dbReference>
<keyword evidence="1" id="KW-0808">Transferase</keyword>
<comment type="caution">
    <text evidence="3">The sequence shown here is derived from an EMBL/GenBank/DDBJ whole genome shotgun (WGS) entry which is preliminary data.</text>
</comment>
<dbReference type="Gene3D" id="1.10.510.10">
    <property type="entry name" value="Transferase(Phosphotransferase) domain 1"/>
    <property type="match status" value="1"/>
</dbReference>
<dbReference type="Pfam" id="PF03881">
    <property type="entry name" value="Fructosamin_kin"/>
    <property type="match status" value="1"/>
</dbReference>
<dbReference type="SUPFAM" id="SSF56112">
    <property type="entry name" value="Protein kinase-like (PK-like)"/>
    <property type="match status" value="1"/>
</dbReference>
<dbReference type="GO" id="GO:0016301">
    <property type="term" value="F:kinase activity"/>
    <property type="evidence" value="ECO:0007669"/>
    <property type="project" value="UniProtKB-UniRule"/>
</dbReference>
<evidence type="ECO:0000313" key="3">
    <source>
        <dbReference type="EMBL" id="EME36037.1"/>
    </source>
</evidence>
<dbReference type="PANTHER" id="PTHR12149:SF8">
    <property type="entry name" value="PROTEIN-RIBULOSAMINE 3-KINASE"/>
    <property type="match status" value="1"/>
</dbReference>
<dbReference type="InterPro" id="IPR016477">
    <property type="entry name" value="Fructo-/Ketosamine-3-kinase"/>
</dbReference>
<accession>M2WC42</accession>
<keyword evidence="4" id="KW-1185">Reference proteome</keyword>
<dbReference type="Proteomes" id="UP000009877">
    <property type="component" value="Unassembled WGS sequence"/>
</dbReference>
<evidence type="ECO:0000313" key="4">
    <source>
        <dbReference type="Proteomes" id="UP000009877"/>
    </source>
</evidence>